<dbReference type="CDD" id="cd00075">
    <property type="entry name" value="HATPase"/>
    <property type="match status" value="1"/>
</dbReference>
<name>A0A4R6GHL9_9BURK</name>
<feature type="transmembrane region" description="Helical" evidence="11">
    <location>
        <begin position="20"/>
        <end position="42"/>
    </location>
</feature>
<dbReference type="InterPro" id="IPR003594">
    <property type="entry name" value="HATPase_dom"/>
</dbReference>
<reference evidence="14 15" key="1">
    <citation type="submission" date="2019-03" db="EMBL/GenBank/DDBJ databases">
        <title>Genomic Encyclopedia of Type Strains, Phase IV (KMG-IV): sequencing the most valuable type-strain genomes for metagenomic binning, comparative biology and taxonomic classification.</title>
        <authorList>
            <person name="Goeker M."/>
        </authorList>
    </citation>
    <scope>NUCLEOTIDE SEQUENCE [LARGE SCALE GENOMIC DNA]</scope>
    <source>
        <strain evidence="14 15">DSM 18555</strain>
    </source>
</reference>
<keyword evidence="5" id="KW-0808">Transferase</keyword>
<evidence type="ECO:0000256" key="11">
    <source>
        <dbReference type="SAM" id="Phobius"/>
    </source>
</evidence>
<evidence type="ECO:0000259" key="13">
    <source>
        <dbReference type="PROSITE" id="PS50885"/>
    </source>
</evidence>
<dbReference type="PRINTS" id="PR00344">
    <property type="entry name" value="BCTRLSENSOR"/>
</dbReference>
<dbReference type="SUPFAM" id="SSF55874">
    <property type="entry name" value="ATPase domain of HSP90 chaperone/DNA topoisomerase II/histidine kinase"/>
    <property type="match status" value="1"/>
</dbReference>
<dbReference type="SMART" id="SM00387">
    <property type="entry name" value="HATPase_c"/>
    <property type="match status" value="1"/>
</dbReference>
<feature type="domain" description="HAMP" evidence="13">
    <location>
        <begin position="194"/>
        <end position="246"/>
    </location>
</feature>
<evidence type="ECO:0000256" key="5">
    <source>
        <dbReference type="ARBA" id="ARBA00022679"/>
    </source>
</evidence>
<accession>A0A4R6GHL9</accession>
<keyword evidence="7 14" id="KW-0418">Kinase</keyword>
<dbReference type="InterPro" id="IPR003661">
    <property type="entry name" value="HisK_dim/P_dom"/>
</dbReference>
<evidence type="ECO:0000259" key="12">
    <source>
        <dbReference type="PROSITE" id="PS50109"/>
    </source>
</evidence>
<dbReference type="AlphaFoldDB" id="A0A4R6GHL9"/>
<dbReference type="PROSITE" id="PS50885">
    <property type="entry name" value="HAMP"/>
    <property type="match status" value="1"/>
</dbReference>
<evidence type="ECO:0000256" key="7">
    <source>
        <dbReference type="ARBA" id="ARBA00022777"/>
    </source>
</evidence>
<evidence type="ECO:0000256" key="10">
    <source>
        <dbReference type="ARBA" id="ARBA00023136"/>
    </source>
</evidence>
<feature type="transmembrane region" description="Helical" evidence="11">
    <location>
        <begin position="170"/>
        <end position="190"/>
    </location>
</feature>
<keyword evidence="6 11" id="KW-0812">Transmembrane</keyword>
<dbReference type="EMBL" id="SNWF01000004">
    <property type="protein sequence ID" value="TDN94337.1"/>
    <property type="molecule type" value="Genomic_DNA"/>
</dbReference>
<dbReference type="Proteomes" id="UP000294737">
    <property type="component" value="Unassembled WGS sequence"/>
</dbReference>
<dbReference type="GO" id="GO:0000155">
    <property type="term" value="F:phosphorelay sensor kinase activity"/>
    <property type="evidence" value="ECO:0007669"/>
    <property type="project" value="InterPro"/>
</dbReference>
<feature type="domain" description="Histidine kinase" evidence="12">
    <location>
        <begin position="254"/>
        <end position="467"/>
    </location>
</feature>
<evidence type="ECO:0000256" key="4">
    <source>
        <dbReference type="ARBA" id="ARBA00022553"/>
    </source>
</evidence>
<dbReference type="RefSeq" id="WP_162845861.1">
    <property type="nucleotide sequence ID" value="NZ_PTLZ01000001.1"/>
</dbReference>
<gene>
    <name evidence="14" type="ORF">EV677_0880</name>
</gene>
<dbReference type="Gene3D" id="3.30.565.10">
    <property type="entry name" value="Histidine kinase-like ATPase, C-terminal domain"/>
    <property type="match status" value="1"/>
</dbReference>
<evidence type="ECO:0000256" key="2">
    <source>
        <dbReference type="ARBA" id="ARBA00004370"/>
    </source>
</evidence>
<sequence length="470" mass="51924">MNVPKSKVKSSNPSLRSRLLRLVLVPLSLILLIDIVGSYFVVRHVANDVYDVELNEIAREMLLHVTRTSDGMGFDLSPDAERTLLLDKEDQVYYAIRTLDGNLIAGDPTLPVQKVIKSGKDTAYYDGVLGDQSVRVALFRGQPLLHPSTEPVMIQVAETQIKRDRHERALLIQLILPQVLLIVIAGILIWRGVAQGLAPLRNLQQEVGMRSHLDLSPIAADNVPGEVEPLVVAVNDLMTRVDAVLGFQGRFIADTAHQLRTPVAGLKAHIELALRESDPVQIKRALGHLYTSAERLSRLVSQLLSLARNEPNNVTANFASFDLNQLALRTAQEWVPLAYKKQIDLGFDAAEQPVMLNGEAARVTEMINNLVDNAIRYTPPGGRVTVHVRMDENAHLVVSDDGTRIPVEERKRIFERFHRLLGSHEEGSGLGLAIVHEIATLHNASITLEDDVDGVGNTFTVSFPITHAPI</sequence>
<dbReference type="SMART" id="SM00388">
    <property type="entry name" value="HisKA"/>
    <property type="match status" value="1"/>
</dbReference>
<dbReference type="PANTHER" id="PTHR45436">
    <property type="entry name" value="SENSOR HISTIDINE KINASE YKOH"/>
    <property type="match status" value="1"/>
</dbReference>
<evidence type="ECO:0000313" key="15">
    <source>
        <dbReference type="Proteomes" id="UP000294737"/>
    </source>
</evidence>
<comment type="caution">
    <text evidence="14">The sequence shown here is derived from an EMBL/GenBank/DDBJ whole genome shotgun (WGS) entry which is preliminary data.</text>
</comment>
<keyword evidence="8 11" id="KW-1133">Transmembrane helix</keyword>
<dbReference type="Pfam" id="PF00512">
    <property type="entry name" value="HisKA"/>
    <property type="match status" value="1"/>
</dbReference>
<comment type="catalytic activity">
    <reaction evidence="1">
        <text>ATP + protein L-histidine = ADP + protein N-phospho-L-histidine.</text>
        <dbReference type="EC" id="2.7.13.3"/>
    </reaction>
</comment>
<organism evidence="14 15">
    <name type="scientific">Herminiimonas fonticola</name>
    <dbReference type="NCBI Taxonomy" id="303380"/>
    <lineage>
        <taxon>Bacteria</taxon>
        <taxon>Pseudomonadati</taxon>
        <taxon>Pseudomonadota</taxon>
        <taxon>Betaproteobacteria</taxon>
        <taxon>Burkholderiales</taxon>
        <taxon>Oxalobacteraceae</taxon>
        <taxon>Herminiimonas</taxon>
    </lineage>
</organism>
<dbReference type="PANTHER" id="PTHR45436:SF1">
    <property type="entry name" value="SENSOR PROTEIN QSEC"/>
    <property type="match status" value="1"/>
</dbReference>
<evidence type="ECO:0000313" key="14">
    <source>
        <dbReference type="EMBL" id="TDN94337.1"/>
    </source>
</evidence>
<evidence type="ECO:0000256" key="1">
    <source>
        <dbReference type="ARBA" id="ARBA00000085"/>
    </source>
</evidence>
<dbReference type="EC" id="2.7.13.3" evidence="3"/>
<dbReference type="Pfam" id="PF02518">
    <property type="entry name" value="HATPase_c"/>
    <property type="match status" value="1"/>
</dbReference>
<evidence type="ECO:0000256" key="3">
    <source>
        <dbReference type="ARBA" id="ARBA00012438"/>
    </source>
</evidence>
<dbReference type="InterPro" id="IPR013727">
    <property type="entry name" value="2CSK_N"/>
</dbReference>
<dbReference type="InterPro" id="IPR036890">
    <property type="entry name" value="HATPase_C_sf"/>
</dbReference>
<keyword evidence="4" id="KW-0597">Phosphoprotein</keyword>
<proteinExistence type="predicted"/>
<dbReference type="InterPro" id="IPR003660">
    <property type="entry name" value="HAMP_dom"/>
</dbReference>
<evidence type="ECO:0000256" key="6">
    <source>
        <dbReference type="ARBA" id="ARBA00022692"/>
    </source>
</evidence>
<evidence type="ECO:0000256" key="8">
    <source>
        <dbReference type="ARBA" id="ARBA00022989"/>
    </source>
</evidence>
<protein>
    <recommendedName>
        <fullName evidence="3">histidine kinase</fullName>
        <ecNumber evidence="3">2.7.13.3</ecNumber>
    </recommendedName>
</protein>
<dbReference type="InterPro" id="IPR036097">
    <property type="entry name" value="HisK_dim/P_sf"/>
</dbReference>
<dbReference type="PROSITE" id="PS50109">
    <property type="entry name" value="HIS_KIN"/>
    <property type="match status" value="1"/>
</dbReference>
<dbReference type="InterPro" id="IPR004358">
    <property type="entry name" value="Sig_transdc_His_kin-like_C"/>
</dbReference>
<evidence type="ECO:0000256" key="9">
    <source>
        <dbReference type="ARBA" id="ARBA00023012"/>
    </source>
</evidence>
<dbReference type="InterPro" id="IPR050428">
    <property type="entry name" value="TCS_sensor_his_kinase"/>
</dbReference>
<dbReference type="Gene3D" id="1.10.287.130">
    <property type="match status" value="1"/>
</dbReference>
<comment type="subcellular location">
    <subcellularLocation>
        <location evidence="2">Membrane</location>
    </subcellularLocation>
</comment>
<dbReference type="SUPFAM" id="SSF47384">
    <property type="entry name" value="Homodimeric domain of signal transducing histidine kinase"/>
    <property type="match status" value="1"/>
</dbReference>
<keyword evidence="15" id="KW-1185">Reference proteome</keyword>
<dbReference type="GO" id="GO:0005886">
    <property type="term" value="C:plasma membrane"/>
    <property type="evidence" value="ECO:0007669"/>
    <property type="project" value="TreeGrafter"/>
</dbReference>
<dbReference type="InterPro" id="IPR005467">
    <property type="entry name" value="His_kinase_dom"/>
</dbReference>
<keyword evidence="9" id="KW-0902">Two-component regulatory system</keyword>
<dbReference type="Pfam" id="PF08521">
    <property type="entry name" value="2CSK_N"/>
    <property type="match status" value="1"/>
</dbReference>
<keyword evidence="10 11" id="KW-0472">Membrane</keyword>
<dbReference type="CDD" id="cd00082">
    <property type="entry name" value="HisKA"/>
    <property type="match status" value="1"/>
</dbReference>